<evidence type="ECO:0000313" key="3">
    <source>
        <dbReference type="Proteomes" id="UP001634394"/>
    </source>
</evidence>
<feature type="non-terminal residue" evidence="2">
    <location>
        <position position="1"/>
    </location>
</feature>
<organism evidence="2 3">
    <name type="scientific">Sinanodonta woodiana</name>
    <name type="common">Chinese pond mussel</name>
    <name type="synonym">Anodonta woodiana</name>
    <dbReference type="NCBI Taxonomy" id="1069815"/>
    <lineage>
        <taxon>Eukaryota</taxon>
        <taxon>Metazoa</taxon>
        <taxon>Spiralia</taxon>
        <taxon>Lophotrochozoa</taxon>
        <taxon>Mollusca</taxon>
        <taxon>Bivalvia</taxon>
        <taxon>Autobranchia</taxon>
        <taxon>Heteroconchia</taxon>
        <taxon>Palaeoheterodonta</taxon>
        <taxon>Unionida</taxon>
        <taxon>Unionoidea</taxon>
        <taxon>Unionidae</taxon>
        <taxon>Unioninae</taxon>
        <taxon>Sinanodonta</taxon>
    </lineage>
</organism>
<dbReference type="Proteomes" id="UP001634394">
    <property type="component" value="Unassembled WGS sequence"/>
</dbReference>
<name>A0ABD3XA72_SINWO</name>
<feature type="compositionally biased region" description="Low complexity" evidence="1">
    <location>
        <begin position="71"/>
        <end position="85"/>
    </location>
</feature>
<comment type="caution">
    <text evidence="2">The sequence shown here is derived from an EMBL/GenBank/DDBJ whole genome shotgun (WGS) entry which is preliminary data.</text>
</comment>
<evidence type="ECO:0000313" key="2">
    <source>
        <dbReference type="EMBL" id="KAL3883159.1"/>
    </source>
</evidence>
<reference evidence="2 3" key="1">
    <citation type="submission" date="2024-11" db="EMBL/GenBank/DDBJ databases">
        <title>Chromosome-level genome assembly of the freshwater bivalve Anodonta woodiana.</title>
        <authorList>
            <person name="Chen X."/>
        </authorList>
    </citation>
    <scope>NUCLEOTIDE SEQUENCE [LARGE SCALE GENOMIC DNA]</scope>
    <source>
        <strain evidence="2">MN2024</strain>
        <tissue evidence="2">Gills</tissue>
    </source>
</reference>
<evidence type="ECO:0000256" key="1">
    <source>
        <dbReference type="SAM" id="MobiDB-lite"/>
    </source>
</evidence>
<proteinExistence type="predicted"/>
<dbReference type="AlphaFoldDB" id="A0ABD3XA72"/>
<sequence length="97" mass="11065">SNTNYFLGSDRQMQQRVETWATDNQLNNEYAESSTKHQDKRCSHNISIYDEKLSKYLCERKGRIYHDHAQAATSSAMKSNANNSADIDAEDSSNSIE</sequence>
<feature type="region of interest" description="Disordered" evidence="1">
    <location>
        <begin position="71"/>
        <end position="97"/>
    </location>
</feature>
<accession>A0ABD3XA72</accession>
<keyword evidence="3" id="KW-1185">Reference proteome</keyword>
<gene>
    <name evidence="2" type="ORF">ACJMK2_029450</name>
</gene>
<dbReference type="EMBL" id="JBJQND010000003">
    <property type="protein sequence ID" value="KAL3883159.1"/>
    <property type="molecule type" value="Genomic_DNA"/>
</dbReference>
<feature type="non-terminal residue" evidence="2">
    <location>
        <position position="97"/>
    </location>
</feature>
<protein>
    <submittedName>
        <fullName evidence="2">Uncharacterized protein</fullName>
    </submittedName>
</protein>